<keyword evidence="1" id="KW-0472">Membrane</keyword>
<dbReference type="RefSeq" id="WP_311592697.1">
    <property type="nucleotide sequence ID" value="NZ_JAVRHV010000002.1"/>
</dbReference>
<protein>
    <submittedName>
        <fullName evidence="2">DUF6122 family protein</fullName>
    </submittedName>
</protein>
<evidence type="ECO:0000256" key="1">
    <source>
        <dbReference type="SAM" id="Phobius"/>
    </source>
</evidence>
<feature type="transmembrane region" description="Helical" evidence="1">
    <location>
        <begin position="68"/>
        <end position="91"/>
    </location>
</feature>
<dbReference type="InterPro" id="IPR046125">
    <property type="entry name" value="DUF6122"/>
</dbReference>
<evidence type="ECO:0000313" key="3">
    <source>
        <dbReference type="Proteomes" id="UP001252186"/>
    </source>
</evidence>
<evidence type="ECO:0000313" key="2">
    <source>
        <dbReference type="EMBL" id="MDT0552762.1"/>
    </source>
</evidence>
<dbReference type="Pfam" id="PF19617">
    <property type="entry name" value="DUF6122"/>
    <property type="match status" value="1"/>
</dbReference>
<dbReference type="EMBL" id="JAVRHV010000002">
    <property type="protein sequence ID" value="MDT0552762.1"/>
    <property type="molecule type" value="Genomic_DNA"/>
</dbReference>
<name>A0ABU2Y3Z3_9FLAO</name>
<comment type="caution">
    <text evidence="2">The sequence shown here is derived from an EMBL/GenBank/DDBJ whole genome shotgun (WGS) entry which is preliminary data.</text>
</comment>
<feature type="transmembrane region" description="Helical" evidence="1">
    <location>
        <begin position="31"/>
        <end position="48"/>
    </location>
</feature>
<feature type="transmembrane region" description="Helical" evidence="1">
    <location>
        <begin position="6"/>
        <end position="24"/>
    </location>
</feature>
<gene>
    <name evidence="2" type="ORF">RM519_05850</name>
</gene>
<keyword evidence="3" id="KW-1185">Reference proteome</keyword>
<sequence>MTLKFILHYGLHFIAPFLIGYFFYKEKWLKVSFILVATMLVDLDHLFANPIFDPNRCSVGYHPLHSYWAIAVYFLGLMPSKTRIVAIGLLLHMFADCLDCWI</sequence>
<dbReference type="Proteomes" id="UP001252186">
    <property type="component" value="Unassembled WGS sequence"/>
</dbReference>
<organism evidence="2 3">
    <name type="scientific">Urechidicola vernalis</name>
    <dbReference type="NCBI Taxonomy" id="3075600"/>
    <lineage>
        <taxon>Bacteria</taxon>
        <taxon>Pseudomonadati</taxon>
        <taxon>Bacteroidota</taxon>
        <taxon>Flavobacteriia</taxon>
        <taxon>Flavobacteriales</taxon>
        <taxon>Flavobacteriaceae</taxon>
        <taxon>Urechidicola</taxon>
    </lineage>
</organism>
<proteinExistence type="predicted"/>
<accession>A0ABU2Y3Z3</accession>
<keyword evidence="1" id="KW-0812">Transmembrane</keyword>
<reference evidence="2 3" key="1">
    <citation type="submission" date="2023-09" db="EMBL/GenBank/DDBJ databases">
        <authorList>
            <person name="Rey-Velasco X."/>
        </authorList>
    </citation>
    <scope>NUCLEOTIDE SEQUENCE [LARGE SCALE GENOMIC DNA]</scope>
    <source>
        <strain evidence="2 3">P050</strain>
    </source>
</reference>
<keyword evidence="1" id="KW-1133">Transmembrane helix</keyword>